<organism evidence="2">
    <name type="scientific">gut metagenome</name>
    <dbReference type="NCBI Taxonomy" id="749906"/>
    <lineage>
        <taxon>unclassified sequences</taxon>
        <taxon>metagenomes</taxon>
        <taxon>organismal metagenomes</taxon>
    </lineage>
</organism>
<dbReference type="InterPro" id="IPR000119">
    <property type="entry name" value="Hist_DNA-bd"/>
</dbReference>
<dbReference type="Gene3D" id="4.10.520.10">
    <property type="entry name" value="IHF-like DNA-binding proteins"/>
    <property type="match status" value="1"/>
</dbReference>
<evidence type="ECO:0000256" key="1">
    <source>
        <dbReference type="ARBA" id="ARBA00023125"/>
    </source>
</evidence>
<gene>
    <name evidence="2" type="ORF">EVA_08775</name>
</gene>
<comment type="caution">
    <text evidence="2">The sequence shown here is derived from an EMBL/GenBank/DDBJ whole genome shotgun (WGS) entry which is preliminary data.</text>
</comment>
<dbReference type="SMART" id="SM00411">
    <property type="entry name" value="BHL"/>
    <property type="match status" value="1"/>
</dbReference>
<dbReference type="CDD" id="cd13836">
    <property type="entry name" value="IHF_B"/>
    <property type="match status" value="1"/>
</dbReference>
<dbReference type="EMBL" id="AMCI01002293">
    <property type="protein sequence ID" value="EJX03118.1"/>
    <property type="molecule type" value="Genomic_DNA"/>
</dbReference>
<accession>J9GLR1</accession>
<feature type="non-terminal residue" evidence="2">
    <location>
        <position position="86"/>
    </location>
</feature>
<dbReference type="GO" id="GO:0005829">
    <property type="term" value="C:cytosol"/>
    <property type="evidence" value="ECO:0007669"/>
    <property type="project" value="TreeGrafter"/>
</dbReference>
<reference evidence="2" key="1">
    <citation type="journal article" date="2012" name="PLoS ONE">
        <title>Gene sets for utilization of primary and secondary nutrition supplies in the distal gut of endangered iberian lynx.</title>
        <authorList>
            <person name="Alcaide M."/>
            <person name="Messina E."/>
            <person name="Richter M."/>
            <person name="Bargiela R."/>
            <person name="Peplies J."/>
            <person name="Huws S.A."/>
            <person name="Newbold C.J."/>
            <person name="Golyshin P.N."/>
            <person name="Simon M.A."/>
            <person name="Lopez G."/>
            <person name="Yakimov M.M."/>
            <person name="Ferrer M."/>
        </authorList>
    </citation>
    <scope>NUCLEOTIDE SEQUENCE</scope>
</reference>
<dbReference type="GO" id="GO:0003677">
    <property type="term" value="F:DNA binding"/>
    <property type="evidence" value="ECO:0007669"/>
    <property type="project" value="UniProtKB-KW"/>
</dbReference>
<name>J9GLR1_9ZZZZ</name>
<proteinExistence type="predicted"/>
<keyword evidence="1 2" id="KW-0238">DNA-binding</keyword>
<dbReference type="Pfam" id="PF00216">
    <property type="entry name" value="Bac_DNA_binding"/>
    <property type="match status" value="1"/>
</dbReference>
<evidence type="ECO:0000313" key="2">
    <source>
        <dbReference type="EMBL" id="EJX03118.1"/>
    </source>
</evidence>
<dbReference type="AlphaFoldDB" id="J9GLR1"/>
<dbReference type="PANTHER" id="PTHR33175">
    <property type="entry name" value="DNA-BINDING PROTEIN HU"/>
    <property type="match status" value="1"/>
</dbReference>
<sequence>MTKLEIIKSVAKQTGVDKETVSRVIDMYVETVKDSLIRGENVNFRNFGTFYLKHRAAKTARNIAKNTTMIIPEHNIAAFKPARELA</sequence>
<dbReference type="PANTHER" id="PTHR33175:SF3">
    <property type="entry name" value="DNA-BINDING PROTEIN HU-BETA"/>
    <property type="match status" value="1"/>
</dbReference>
<dbReference type="SUPFAM" id="SSF47729">
    <property type="entry name" value="IHF-like DNA-binding proteins"/>
    <property type="match status" value="1"/>
</dbReference>
<protein>
    <submittedName>
        <fullName evidence="2">Histone-like bacterial DNA-binding protein</fullName>
    </submittedName>
</protein>
<dbReference type="GO" id="GO:0030527">
    <property type="term" value="F:structural constituent of chromatin"/>
    <property type="evidence" value="ECO:0007669"/>
    <property type="project" value="InterPro"/>
</dbReference>
<dbReference type="InterPro" id="IPR010992">
    <property type="entry name" value="IHF-like_DNA-bd_dom_sf"/>
</dbReference>